<keyword evidence="2" id="KW-1185">Reference proteome</keyword>
<gene>
    <name evidence="1" type="ORF">TNCT_161361</name>
</gene>
<dbReference type="Proteomes" id="UP000887116">
    <property type="component" value="Unassembled WGS sequence"/>
</dbReference>
<dbReference type="AlphaFoldDB" id="A0A8X6FP74"/>
<sequence length="78" mass="8622">MIKGLITASKYALLHTRKYRKVEGNRYETGDDLNYGPILNSVHTCTAPMHIQGICHGTRNALTYDLPVCGTDVESQIG</sequence>
<evidence type="ECO:0000313" key="1">
    <source>
        <dbReference type="EMBL" id="GFQ85732.1"/>
    </source>
</evidence>
<proteinExistence type="predicted"/>
<dbReference type="EMBL" id="BMAO01022955">
    <property type="protein sequence ID" value="GFQ85732.1"/>
    <property type="molecule type" value="Genomic_DNA"/>
</dbReference>
<evidence type="ECO:0000313" key="2">
    <source>
        <dbReference type="Proteomes" id="UP000887116"/>
    </source>
</evidence>
<accession>A0A8X6FP74</accession>
<reference evidence="1" key="1">
    <citation type="submission" date="2020-07" db="EMBL/GenBank/DDBJ databases">
        <title>Multicomponent nature underlies the extraordinary mechanical properties of spider dragline silk.</title>
        <authorList>
            <person name="Kono N."/>
            <person name="Nakamura H."/>
            <person name="Mori M."/>
            <person name="Yoshida Y."/>
            <person name="Ohtoshi R."/>
            <person name="Malay A.D."/>
            <person name="Moran D.A.P."/>
            <person name="Tomita M."/>
            <person name="Numata K."/>
            <person name="Arakawa K."/>
        </authorList>
    </citation>
    <scope>NUCLEOTIDE SEQUENCE</scope>
</reference>
<protein>
    <submittedName>
        <fullName evidence="1">Uncharacterized protein</fullName>
    </submittedName>
</protein>
<name>A0A8X6FP74_TRICU</name>
<comment type="caution">
    <text evidence="1">The sequence shown here is derived from an EMBL/GenBank/DDBJ whole genome shotgun (WGS) entry which is preliminary data.</text>
</comment>
<organism evidence="1 2">
    <name type="scientific">Trichonephila clavata</name>
    <name type="common">Joro spider</name>
    <name type="synonym">Nephila clavata</name>
    <dbReference type="NCBI Taxonomy" id="2740835"/>
    <lineage>
        <taxon>Eukaryota</taxon>
        <taxon>Metazoa</taxon>
        <taxon>Ecdysozoa</taxon>
        <taxon>Arthropoda</taxon>
        <taxon>Chelicerata</taxon>
        <taxon>Arachnida</taxon>
        <taxon>Araneae</taxon>
        <taxon>Araneomorphae</taxon>
        <taxon>Entelegynae</taxon>
        <taxon>Araneoidea</taxon>
        <taxon>Nephilidae</taxon>
        <taxon>Trichonephila</taxon>
    </lineage>
</organism>